<evidence type="ECO:0000256" key="15">
    <source>
        <dbReference type="PIRSR" id="PIRSR603373-1"/>
    </source>
</evidence>
<organism evidence="19 20">
    <name type="scientific">Eubacterium uniforme</name>
    <dbReference type="NCBI Taxonomy" id="39495"/>
    <lineage>
        <taxon>Bacteria</taxon>
        <taxon>Bacillati</taxon>
        <taxon>Bacillota</taxon>
        <taxon>Clostridia</taxon>
        <taxon>Eubacteriales</taxon>
        <taxon>Eubacteriaceae</taxon>
        <taxon>Eubacterium</taxon>
    </lineage>
</organism>
<dbReference type="NCBIfam" id="TIGR00231">
    <property type="entry name" value="small_GTP"/>
    <property type="match status" value="1"/>
</dbReference>
<keyword evidence="6" id="KW-0997">Cell inner membrane</keyword>
<evidence type="ECO:0000256" key="12">
    <source>
        <dbReference type="ARBA" id="ARBA00023134"/>
    </source>
</evidence>
<dbReference type="Pfam" id="PF17910">
    <property type="entry name" value="FeoB_Cyto"/>
    <property type="match status" value="1"/>
</dbReference>
<feature type="binding site" evidence="16">
    <location>
        <position position="21"/>
    </location>
    <ligand>
        <name>Mg(2+)</name>
        <dbReference type="ChEBI" id="CHEBI:18420"/>
        <label>2</label>
    </ligand>
</feature>
<evidence type="ECO:0000256" key="17">
    <source>
        <dbReference type="RuleBase" id="RU362098"/>
    </source>
</evidence>
<name>A0A1T4VUN3_9FIRM</name>
<dbReference type="OrthoDB" id="9809127at2"/>
<dbReference type="GO" id="GO:0005886">
    <property type="term" value="C:plasma membrane"/>
    <property type="evidence" value="ECO:0007669"/>
    <property type="project" value="UniProtKB-SubCell"/>
</dbReference>
<keyword evidence="5 17" id="KW-0410">Iron transport</keyword>
<dbReference type="Pfam" id="PF07670">
    <property type="entry name" value="Gate"/>
    <property type="match status" value="2"/>
</dbReference>
<feature type="transmembrane region" description="Helical" evidence="17">
    <location>
        <begin position="481"/>
        <end position="499"/>
    </location>
</feature>
<dbReference type="InterPro" id="IPR011640">
    <property type="entry name" value="Fe2_transport_prot_B_C"/>
</dbReference>
<comment type="function">
    <text evidence="1 17">Probable transporter of a GTP-driven Fe(2+) uptake system.</text>
</comment>
<evidence type="ECO:0000256" key="1">
    <source>
        <dbReference type="ARBA" id="ARBA00003926"/>
    </source>
</evidence>
<keyword evidence="8 15" id="KW-0547">Nucleotide-binding</keyword>
<keyword evidence="7 17" id="KW-0812">Transmembrane</keyword>
<keyword evidence="11" id="KW-0406">Ion transport</keyword>
<evidence type="ECO:0000313" key="20">
    <source>
        <dbReference type="Proteomes" id="UP000190814"/>
    </source>
</evidence>
<feature type="transmembrane region" description="Helical" evidence="17">
    <location>
        <begin position="733"/>
        <end position="752"/>
    </location>
</feature>
<keyword evidence="4" id="KW-1003">Cell membrane</keyword>
<evidence type="ECO:0000256" key="16">
    <source>
        <dbReference type="PIRSR" id="PIRSR603373-2"/>
    </source>
</evidence>
<dbReference type="PANTHER" id="PTHR43185">
    <property type="entry name" value="FERROUS IRON TRANSPORT PROTEIN B"/>
    <property type="match status" value="1"/>
</dbReference>
<dbReference type="AlphaFoldDB" id="A0A1T4VUN3"/>
<dbReference type="PROSITE" id="PS51711">
    <property type="entry name" value="G_FEOB"/>
    <property type="match status" value="1"/>
</dbReference>
<dbReference type="Gene3D" id="3.40.50.300">
    <property type="entry name" value="P-loop containing nucleotide triphosphate hydrolases"/>
    <property type="match status" value="1"/>
</dbReference>
<dbReference type="Gene3D" id="1.10.287.1770">
    <property type="match status" value="1"/>
</dbReference>
<feature type="transmembrane region" description="Helical" evidence="17">
    <location>
        <begin position="511"/>
        <end position="535"/>
    </location>
</feature>
<feature type="binding site" evidence="16">
    <location>
        <position position="24"/>
    </location>
    <ligand>
        <name>Mg(2+)</name>
        <dbReference type="ChEBI" id="CHEBI:18420"/>
        <label>2</label>
    </ligand>
</feature>
<dbReference type="Proteomes" id="UP000190814">
    <property type="component" value="Unassembled WGS sequence"/>
</dbReference>
<feature type="binding site" evidence="16">
    <location>
        <position position="23"/>
    </location>
    <ligand>
        <name>Mg(2+)</name>
        <dbReference type="ChEBI" id="CHEBI:18420"/>
        <label>2</label>
    </ligand>
</feature>
<reference evidence="19 20" key="1">
    <citation type="submission" date="2017-02" db="EMBL/GenBank/DDBJ databases">
        <authorList>
            <person name="Peterson S.W."/>
        </authorList>
    </citation>
    <scope>NUCLEOTIDE SEQUENCE [LARGE SCALE GENOMIC DNA]</scope>
    <source>
        <strain evidence="19 20">ATCC 35992</strain>
    </source>
</reference>
<dbReference type="InterPro" id="IPR005225">
    <property type="entry name" value="Small_GTP-bd"/>
</dbReference>
<evidence type="ECO:0000256" key="13">
    <source>
        <dbReference type="ARBA" id="ARBA00023136"/>
    </source>
</evidence>
<dbReference type="NCBIfam" id="TIGR00437">
    <property type="entry name" value="feoB"/>
    <property type="match status" value="1"/>
</dbReference>
<dbReference type="InterPro" id="IPR011642">
    <property type="entry name" value="Gate_dom"/>
</dbReference>
<accession>A0A1T4VUN3</accession>
<dbReference type="Pfam" id="PF02421">
    <property type="entry name" value="FeoB_N"/>
    <property type="match status" value="1"/>
</dbReference>
<keyword evidence="10 17" id="KW-0408">Iron</keyword>
<feature type="binding site" evidence="15">
    <location>
        <begin position="54"/>
        <end position="57"/>
    </location>
    <ligand>
        <name>GTP</name>
        <dbReference type="ChEBI" id="CHEBI:37565"/>
        <label>1</label>
    </ligand>
</feature>
<evidence type="ECO:0000256" key="11">
    <source>
        <dbReference type="ARBA" id="ARBA00023065"/>
    </source>
</evidence>
<evidence type="ECO:0000256" key="4">
    <source>
        <dbReference type="ARBA" id="ARBA00022475"/>
    </source>
</evidence>
<evidence type="ECO:0000313" key="19">
    <source>
        <dbReference type="EMBL" id="SKA68710.1"/>
    </source>
</evidence>
<feature type="domain" description="FeoB-type G" evidence="18">
    <location>
        <begin position="2"/>
        <end position="163"/>
    </location>
</feature>
<dbReference type="RefSeq" id="WP_078766507.1">
    <property type="nucleotide sequence ID" value="NZ_FUXZ01000009.1"/>
</dbReference>
<keyword evidence="3 17" id="KW-0813">Transport</keyword>
<dbReference type="InterPro" id="IPR003373">
    <property type="entry name" value="Fe2_transport_prot-B"/>
</dbReference>
<dbReference type="SUPFAM" id="SSF52540">
    <property type="entry name" value="P-loop containing nucleoside triphosphate hydrolases"/>
    <property type="match status" value="1"/>
</dbReference>
<evidence type="ECO:0000256" key="8">
    <source>
        <dbReference type="ARBA" id="ARBA00022741"/>
    </source>
</evidence>
<dbReference type="CDD" id="cd01879">
    <property type="entry name" value="FeoB"/>
    <property type="match status" value="1"/>
</dbReference>
<feature type="binding site" evidence="15">
    <location>
        <begin position="34"/>
        <end position="38"/>
    </location>
    <ligand>
        <name>GTP</name>
        <dbReference type="ChEBI" id="CHEBI:37565"/>
        <label>1</label>
    </ligand>
</feature>
<protein>
    <recommendedName>
        <fullName evidence="14 17">Ferrous iron transport protein B</fullName>
    </recommendedName>
</protein>
<comment type="subcellular location">
    <subcellularLocation>
        <location evidence="2">Cell inner membrane</location>
        <topology evidence="2">Multi-pass membrane protein</topology>
    </subcellularLocation>
    <subcellularLocation>
        <location evidence="17">Cell membrane</location>
        <topology evidence="17">Multi-pass membrane protein</topology>
    </subcellularLocation>
</comment>
<feature type="transmembrane region" description="Helical" evidence="17">
    <location>
        <begin position="600"/>
        <end position="619"/>
    </location>
</feature>
<feature type="binding site" evidence="15">
    <location>
        <begin position="9"/>
        <end position="16"/>
    </location>
    <ligand>
        <name>GTP</name>
        <dbReference type="ChEBI" id="CHEBI:37565"/>
        <label>1</label>
    </ligand>
</feature>
<dbReference type="Pfam" id="PF07664">
    <property type="entry name" value="FeoB_C"/>
    <property type="match status" value="1"/>
</dbReference>
<dbReference type="InterPro" id="IPR041069">
    <property type="entry name" value="FeoB_Cyto"/>
</dbReference>
<dbReference type="FunFam" id="3.40.50.300:FF:000426">
    <property type="entry name" value="Ferrous iron transport protein B"/>
    <property type="match status" value="1"/>
</dbReference>
<evidence type="ECO:0000256" key="3">
    <source>
        <dbReference type="ARBA" id="ARBA00022448"/>
    </source>
</evidence>
<keyword evidence="12 15" id="KW-0342">GTP-binding</keyword>
<keyword evidence="20" id="KW-1185">Reference proteome</keyword>
<keyword evidence="16" id="KW-0479">Metal-binding</keyword>
<evidence type="ECO:0000256" key="7">
    <source>
        <dbReference type="ARBA" id="ARBA00022692"/>
    </source>
</evidence>
<gene>
    <name evidence="19" type="ORF">SAMN02745111_01658</name>
</gene>
<keyword evidence="13 17" id="KW-0472">Membrane</keyword>
<dbReference type="InterPro" id="IPR027417">
    <property type="entry name" value="P-loop_NTPase"/>
</dbReference>
<sequence length="800" mass="87723">MSLKIALAGNPNSGKTTLFNALTGSNQFVGNWPGVTVEKKEGKLKKHSEVTIVDLPGIYSLSPYTLEEVVARNYLIGERPDAILNIIDGTNLERNLYLTTQLTELGIPVVVAVNMMDIVKKQGDQININELSKQLGCKVVEISALKGDGVLKAAEEAMYAAKNAKTIPLHTFSGPVEHAIAHIEEAVVHNMPEEQQRWYAIKIFERDDKVLSKMNISSDLKNHIENDIKSAEKELDDDAESIITNERYVYIAEVIKACYKKKNAGSLTTSDKIDKIVTNRFLGLPIFALIMYLVYWVAMVGVGAPATDWANDGLFGDGFHLLGMDGGYAEDSEKYADAAAIVDGYDVYVEENGEPTDKFTYEVEDEETLEITEEEASVEDYKEALKTIEEMGDEPDPADYGTWVPGVPVVVEKALDKANAAEWLKGLILDGIVAGVGAVLGFVPQMLVLFFMLAFLEACGYMARIAFVLDRVFRKFGLSGKSFIPMLVGVGCGVPGVMASRTIENERDRRMTIMTTTFIPCGAKVPFIAMIAGAIFGGDAWVSTSAYFIGMGAIVISGIILKKTRMFSGDPAPFVMELPAYHLPTLPNVLRSMWERGWSFIKKAGTIILLSTIIVWFTSRFGFKDDSFKMLAEEELEYSILAKIGNAIAWIFTPLGWGNWQAAVASFTGLVAKENIVGTMGILYGGGDQTTWQALAAKFTEITGFSFLVFNLLCAPCFAAIGAIKREMNNVKWTIFAIAYQCGFAYVIAFMINQFGGLATGKANAVGLVFAFAALLVILYMLFFKKYKEADKLTVLGDAT</sequence>
<feature type="binding site" evidence="15">
    <location>
        <begin position="114"/>
        <end position="117"/>
    </location>
    <ligand>
        <name>GTP</name>
        <dbReference type="ChEBI" id="CHEBI:37565"/>
        <label>1</label>
    </ligand>
</feature>
<dbReference type="GO" id="GO:0005525">
    <property type="term" value="F:GTP binding"/>
    <property type="evidence" value="ECO:0007669"/>
    <property type="project" value="UniProtKB-KW"/>
</dbReference>
<feature type="transmembrane region" description="Helical" evidence="17">
    <location>
        <begin position="764"/>
        <end position="783"/>
    </location>
</feature>
<dbReference type="GO" id="GO:0015093">
    <property type="term" value="F:ferrous iron transmembrane transporter activity"/>
    <property type="evidence" value="ECO:0007669"/>
    <property type="project" value="UniProtKB-UniRule"/>
</dbReference>
<evidence type="ECO:0000256" key="9">
    <source>
        <dbReference type="ARBA" id="ARBA00022989"/>
    </source>
</evidence>
<evidence type="ECO:0000259" key="18">
    <source>
        <dbReference type="PROSITE" id="PS51711"/>
    </source>
</evidence>
<evidence type="ECO:0000256" key="5">
    <source>
        <dbReference type="ARBA" id="ARBA00022496"/>
    </source>
</evidence>
<dbReference type="InterPro" id="IPR050860">
    <property type="entry name" value="FeoB_GTPase"/>
</dbReference>
<evidence type="ECO:0000256" key="14">
    <source>
        <dbReference type="NCBIfam" id="TIGR00437"/>
    </source>
</evidence>
<dbReference type="PANTHER" id="PTHR43185:SF1">
    <property type="entry name" value="FE(2+) TRANSPORTER FEOB"/>
    <property type="match status" value="1"/>
</dbReference>
<keyword evidence="16" id="KW-0460">Magnesium</keyword>
<feature type="binding site" evidence="16">
    <location>
        <position position="20"/>
    </location>
    <ligand>
        <name>Mg(2+)</name>
        <dbReference type="ChEBI" id="CHEBI:18420"/>
        <label>2</label>
    </ligand>
</feature>
<keyword evidence="9 17" id="KW-1133">Transmembrane helix</keyword>
<evidence type="ECO:0000256" key="6">
    <source>
        <dbReference type="ARBA" id="ARBA00022519"/>
    </source>
</evidence>
<comment type="similarity">
    <text evidence="17">Belongs to the TRAFAC class TrmE-Era-EngA-EngB-Septin-like GTPase superfamily. FeoB GTPase (TC 9.A.8) family.</text>
</comment>
<proteinExistence type="inferred from homology"/>
<dbReference type="GO" id="GO:0046872">
    <property type="term" value="F:metal ion binding"/>
    <property type="evidence" value="ECO:0007669"/>
    <property type="project" value="UniProtKB-KW"/>
</dbReference>
<evidence type="ECO:0000256" key="10">
    <source>
        <dbReference type="ARBA" id="ARBA00023004"/>
    </source>
</evidence>
<feature type="transmembrane region" description="Helical" evidence="17">
    <location>
        <begin position="281"/>
        <end position="304"/>
    </location>
</feature>
<evidence type="ECO:0000256" key="2">
    <source>
        <dbReference type="ARBA" id="ARBA00004429"/>
    </source>
</evidence>
<feature type="transmembrane region" description="Helical" evidence="17">
    <location>
        <begin position="541"/>
        <end position="561"/>
    </location>
</feature>
<dbReference type="EMBL" id="FUXZ01000009">
    <property type="protein sequence ID" value="SKA68710.1"/>
    <property type="molecule type" value="Genomic_DNA"/>
</dbReference>
<dbReference type="STRING" id="39495.SAMN02745111_01658"/>
<dbReference type="InterPro" id="IPR030389">
    <property type="entry name" value="G_FEOB_dom"/>
</dbReference>
<feature type="transmembrane region" description="Helical" evidence="17">
    <location>
        <begin position="702"/>
        <end position="721"/>
    </location>
</feature>